<organism evidence="3 4">
    <name type="scientific">Fonsecaea pedrosoi CBS 271.37</name>
    <dbReference type="NCBI Taxonomy" id="1442368"/>
    <lineage>
        <taxon>Eukaryota</taxon>
        <taxon>Fungi</taxon>
        <taxon>Dikarya</taxon>
        <taxon>Ascomycota</taxon>
        <taxon>Pezizomycotina</taxon>
        <taxon>Eurotiomycetes</taxon>
        <taxon>Chaetothyriomycetidae</taxon>
        <taxon>Chaetothyriales</taxon>
        <taxon>Herpotrichiellaceae</taxon>
        <taxon>Fonsecaea</taxon>
    </lineage>
</organism>
<feature type="transmembrane region" description="Helical" evidence="2">
    <location>
        <begin position="236"/>
        <end position="261"/>
    </location>
</feature>
<evidence type="ECO:0000313" key="3">
    <source>
        <dbReference type="EMBL" id="KIW74905.1"/>
    </source>
</evidence>
<gene>
    <name evidence="3" type="ORF">Z517_11676</name>
</gene>
<feature type="compositionally biased region" description="Polar residues" evidence="1">
    <location>
        <begin position="751"/>
        <end position="765"/>
    </location>
</feature>
<feature type="compositionally biased region" description="Basic and acidic residues" evidence="1">
    <location>
        <begin position="768"/>
        <end position="778"/>
    </location>
</feature>
<keyword evidence="2" id="KW-0812">Transmembrane</keyword>
<dbReference type="GeneID" id="25311166"/>
<feature type="transmembrane region" description="Helical" evidence="2">
    <location>
        <begin position="82"/>
        <end position="102"/>
    </location>
</feature>
<dbReference type="EMBL" id="KN846976">
    <property type="protein sequence ID" value="KIW74905.1"/>
    <property type="molecule type" value="Genomic_DNA"/>
</dbReference>
<dbReference type="VEuPathDB" id="FungiDB:Z517_11676"/>
<evidence type="ECO:0000256" key="1">
    <source>
        <dbReference type="SAM" id="MobiDB-lite"/>
    </source>
</evidence>
<dbReference type="STRING" id="1442368.A0A0D2G851"/>
<feature type="compositionally biased region" description="Acidic residues" evidence="1">
    <location>
        <begin position="315"/>
        <end position="327"/>
    </location>
</feature>
<feature type="region of interest" description="Disordered" evidence="1">
    <location>
        <begin position="751"/>
        <end position="791"/>
    </location>
</feature>
<evidence type="ECO:0000256" key="2">
    <source>
        <dbReference type="SAM" id="Phobius"/>
    </source>
</evidence>
<feature type="region of interest" description="Disordered" evidence="1">
    <location>
        <begin position="635"/>
        <end position="657"/>
    </location>
</feature>
<keyword evidence="4" id="KW-1185">Reference proteome</keyword>
<dbReference type="RefSeq" id="XP_013278713.1">
    <property type="nucleotide sequence ID" value="XM_013423259.1"/>
</dbReference>
<feature type="region of interest" description="Disordered" evidence="1">
    <location>
        <begin position="314"/>
        <end position="358"/>
    </location>
</feature>
<dbReference type="OrthoDB" id="3903561at2759"/>
<keyword evidence="2" id="KW-0472">Membrane</keyword>
<protein>
    <submittedName>
        <fullName evidence="3">Uncharacterized protein</fullName>
    </submittedName>
</protein>
<feature type="compositionally biased region" description="Gly residues" evidence="1">
    <location>
        <begin position="692"/>
        <end position="707"/>
    </location>
</feature>
<dbReference type="HOGENOM" id="CLU_020752_0_0_1"/>
<feature type="transmembrane region" description="Helical" evidence="2">
    <location>
        <begin position="476"/>
        <end position="501"/>
    </location>
</feature>
<evidence type="ECO:0000313" key="4">
    <source>
        <dbReference type="Proteomes" id="UP000053029"/>
    </source>
</evidence>
<proteinExistence type="predicted"/>
<feature type="compositionally biased region" description="Polar residues" evidence="1">
    <location>
        <begin position="328"/>
        <end position="342"/>
    </location>
</feature>
<dbReference type="AlphaFoldDB" id="A0A0D2G851"/>
<keyword evidence="2" id="KW-1133">Transmembrane helix</keyword>
<feature type="region of interest" description="Disordered" evidence="1">
    <location>
        <begin position="692"/>
        <end position="715"/>
    </location>
</feature>
<reference evidence="3 4" key="1">
    <citation type="submission" date="2015-01" db="EMBL/GenBank/DDBJ databases">
        <title>The Genome Sequence of Fonsecaea pedrosoi CBS 271.37.</title>
        <authorList>
            <consortium name="The Broad Institute Genomics Platform"/>
            <person name="Cuomo C."/>
            <person name="de Hoog S."/>
            <person name="Gorbushina A."/>
            <person name="Stielow B."/>
            <person name="Teixiera M."/>
            <person name="Abouelleil A."/>
            <person name="Chapman S.B."/>
            <person name="Priest M."/>
            <person name="Young S.K."/>
            <person name="Wortman J."/>
            <person name="Nusbaum C."/>
            <person name="Birren B."/>
        </authorList>
    </citation>
    <scope>NUCLEOTIDE SEQUENCE [LARGE SCALE GENOMIC DNA]</scope>
    <source>
        <strain evidence="3 4">CBS 271.37</strain>
    </source>
</reference>
<dbReference type="Proteomes" id="UP000053029">
    <property type="component" value="Unassembled WGS sequence"/>
</dbReference>
<name>A0A0D2G851_9EURO</name>
<accession>A0A0D2G851</accession>
<sequence>MFTPTQPHLDGAPEISHGAHYTAPRSWSNLRRWSVQKSQSNVLREQEQSTSGSESATIGNNYNHCHINAAPSQPWRPKFLSFLKHIIVLVAFSLPIIFFALVTKVPKWYAFEADYWVSNAFTHCNFNGQFTPYDKPSVSLWDPSGFFYITVSWGKMAFSTAKFIDIVWDIVVGRGGQALLAVVTFQVSSQYLALAMREAPVSYNTFESLAFVPPSLIRTGRLAVDLMTNRGWRARLIMVWIILSSLFVLSFSSLITAMSGYSSDISAVMTDYDNESIQWTNFQVVQFAINDAERLGMSGPMYVTVGDTCVKQGFLDDDDDDDDDDDGNSGNYKQSDSPYSGKTRSRRRDSDNSSHGKVNWEYVPTNCTTFWHVVQYVSMYGLNADNHTESNITLDGHKYTVAAPTLNITTSYSPVALSTLTTYLTTFSMSSPPAPGALDAVSQLTDLTFWLYDNETYPLSYVLDNASCRYSRWHNWGFSFLFLFITSLLLALWAIGTYALWLYTYLNRPQDGIPGEQTTGGIYRSSWTLVEAMKRDVGPNAVTPDLGEGEIRGLVRRRPGRLIQGVGGINRYQRPILSESEKDSAVSPSLITPNQKDPMTRRSNFHTWLFPSNRPKQRPADGIYSPANSVFTHADSTFSSTSRHPILHSPADPGRTMTMTSRMSGFATPRTESVTFGFSPAAEADILEGSGIVSGTGPVSGGPGGTGSARKSRPRLSLSRIIPSASHGSYPRTASVLSPQTSAAAKWVYSSEPTSASEDASTMTISPIHEDRKPKPGEDGAITWRNDLGDG</sequence>